<evidence type="ECO:0000313" key="2">
    <source>
        <dbReference type="Proteomes" id="UP001157418"/>
    </source>
</evidence>
<reference evidence="1 2" key="1">
    <citation type="submission" date="2022-01" db="EMBL/GenBank/DDBJ databases">
        <authorList>
            <person name="Xiong W."/>
            <person name="Schranz E."/>
        </authorList>
    </citation>
    <scope>NUCLEOTIDE SEQUENCE [LARGE SCALE GENOMIC DNA]</scope>
</reference>
<dbReference type="AlphaFoldDB" id="A0AAU9P1Y4"/>
<name>A0AAU9P1Y4_9ASTR</name>
<dbReference type="EMBL" id="CAKMRJ010005523">
    <property type="protein sequence ID" value="CAH1444106.1"/>
    <property type="molecule type" value="Genomic_DNA"/>
</dbReference>
<proteinExistence type="predicted"/>
<organism evidence="1 2">
    <name type="scientific">Lactuca virosa</name>
    <dbReference type="NCBI Taxonomy" id="75947"/>
    <lineage>
        <taxon>Eukaryota</taxon>
        <taxon>Viridiplantae</taxon>
        <taxon>Streptophyta</taxon>
        <taxon>Embryophyta</taxon>
        <taxon>Tracheophyta</taxon>
        <taxon>Spermatophyta</taxon>
        <taxon>Magnoliopsida</taxon>
        <taxon>eudicotyledons</taxon>
        <taxon>Gunneridae</taxon>
        <taxon>Pentapetalae</taxon>
        <taxon>asterids</taxon>
        <taxon>campanulids</taxon>
        <taxon>Asterales</taxon>
        <taxon>Asteraceae</taxon>
        <taxon>Cichorioideae</taxon>
        <taxon>Cichorieae</taxon>
        <taxon>Lactucinae</taxon>
        <taxon>Lactuca</taxon>
    </lineage>
</organism>
<sequence>MDLDINPTITTLRDVEEEFFFHQQMKQEVLDNMSRRPKFTNYLQMKDVLNSSSYELSERIRTIYRLKKKTEGTIEKVKSLLKKIPENDQPYMD</sequence>
<comment type="caution">
    <text evidence="1">The sequence shown here is derived from an EMBL/GenBank/DDBJ whole genome shotgun (WGS) entry which is preliminary data.</text>
</comment>
<evidence type="ECO:0000313" key="1">
    <source>
        <dbReference type="EMBL" id="CAH1444106.1"/>
    </source>
</evidence>
<protein>
    <submittedName>
        <fullName evidence="1">Uncharacterized protein</fullName>
    </submittedName>
</protein>
<accession>A0AAU9P1Y4</accession>
<keyword evidence="2" id="KW-1185">Reference proteome</keyword>
<dbReference type="Proteomes" id="UP001157418">
    <property type="component" value="Unassembled WGS sequence"/>
</dbReference>
<gene>
    <name evidence="1" type="ORF">LVIROSA_LOCUS29971</name>
</gene>